<protein>
    <submittedName>
        <fullName evidence="5">AAA family ATPase</fullName>
    </submittedName>
</protein>
<dbReference type="PRINTS" id="PR00819">
    <property type="entry name" value="CBXCFQXSUPER"/>
</dbReference>
<dbReference type="EMBL" id="CP137640">
    <property type="protein sequence ID" value="WVX83459.1"/>
    <property type="molecule type" value="Genomic_DNA"/>
</dbReference>
<dbReference type="InterPro" id="IPR050773">
    <property type="entry name" value="CbxX/CfxQ_RuBisCO_ESX"/>
</dbReference>
<dbReference type="Proteomes" id="UP001357223">
    <property type="component" value="Chromosome"/>
</dbReference>
<feature type="domain" description="AAA+ ATPase" evidence="4">
    <location>
        <begin position="281"/>
        <end position="423"/>
    </location>
</feature>
<dbReference type="InterPro" id="IPR000641">
    <property type="entry name" value="CbxX/CfxQ"/>
</dbReference>
<dbReference type="SMART" id="SM00382">
    <property type="entry name" value="AAA"/>
    <property type="match status" value="2"/>
</dbReference>
<evidence type="ECO:0000313" key="6">
    <source>
        <dbReference type="Proteomes" id="UP001357223"/>
    </source>
</evidence>
<dbReference type="InterPro" id="IPR003593">
    <property type="entry name" value="AAA+_ATPase"/>
</dbReference>
<dbReference type="SUPFAM" id="SSF52540">
    <property type="entry name" value="P-loop containing nucleoside triphosphate hydrolases"/>
    <property type="match status" value="2"/>
</dbReference>
<dbReference type="PANTHER" id="PTHR43392:SF2">
    <property type="entry name" value="AAA-TYPE ATPASE FAMILY PROTEIN _ ANKYRIN REPEAT FAMILY PROTEIN"/>
    <property type="match status" value="1"/>
</dbReference>
<dbReference type="PANTHER" id="PTHR43392">
    <property type="entry name" value="AAA-TYPE ATPASE FAMILY PROTEIN / ANKYRIN REPEAT FAMILY PROTEIN"/>
    <property type="match status" value="1"/>
</dbReference>
<dbReference type="Gene3D" id="3.40.50.300">
    <property type="entry name" value="P-loop containing nucleotide triphosphate hydrolases"/>
    <property type="match status" value="2"/>
</dbReference>
<keyword evidence="3" id="KW-0067">ATP-binding</keyword>
<sequence>MERLLQQEREQLVQKVQIWEQELQERGYTENEGDILKYLQNMDLKEANNRLLASQLLTILALSAFSKGKKGSVVLNWIEKAKELNPANTRANEFLAAYEWKKSKYLLEPLTFPPIRETDNRQAKKQTIEIYKDICGQFLTIAEEAIEKITYYTQSAKYITNADTLDLYEKMKDILEEAIKESASLLKATNEYDSSLVGTFHTAVHLDEMKQHLSAIEEIKRQWSALFMEEVEDNKEENSSLEELNNMIGLEAVKRKLNDFYQFFKYQKIRKEKGFQTKDEVSLNMILTGNPGTGKTTLARLFAKIYHELHVLPGKEVVEVDRSQLVGSYVGQTEENVRKAVERALGGVLFIDEAYNLKREGQSGNDYGQTAIDTLVSLMTGNEYGGKFAVILAGYPDEMRQFLDANPGLRSRFPMSNHISLPDYSNEELIMIGEMMASDNDYILTDEAKIALEERIEKERVDDSFGNARTVRHLILDAIFQKGSSQPVEEKDDILQFSLLDKHDFLQPESEFKEDPEQKLTGLVGLENVKDEVRSIISFVKMQKLRRDHGLPVIPIQLHSVFTGNPGTGKTTVAKIYAELLKNCGLLKRGHLIVTSRADFVAGYVGQTAIKTKRKIKDALGGVLFIDEAYSLLGQSSGDFGKEVIDTLVDEMTKHNENLVVVLAGYPNEMNLLLESNPGLQSRFKKFLHFEDYSIEELLQIMKLYGKQFDFHLTKEAEQFVLSELRNHVIDGNGRFATNLMNEAIQAQARRLISHASLPKLEEAIVIEKEDVETALGKLSKE</sequence>
<organism evidence="5 6">
    <name type="scientific">Niallia oryzisoli</name>
    <dbReference type="NCBI Taxonomy" id="1737571"/>
    <lineage>
        <taxon>Bacteria</taxon>
        <taxon>Bacillati</taxon>
        <taxon>Bacillota</taxon>
        <taxon>Bacilli</taxon>
        <taxon>Bacillales</taxon>
        <taxon>Bacillaceae</taxon>
        <taxon>Niallia</taxon>
    </lineage>
</organism>
<evidence type="ECO:0000256" key="3">
    <source>
        <dbReference type="ARBA" id="ARBA00022840"/>
    </source>
</evidence>
<evidence type="ECO:0000259" key="4">
    <source>
        <dbReference type="SMART" id="SM00382"/>
    </source>
</evidence>
<gene>
    <name evidence="5" type="ORF">R4Z09_10925</name>
</gene>
<evidence type="ECO:0000313" key="5">
    <source>
        <dbReference type="EMBL" id="WVX83459.1"/>
    </source>
</evidence>
<proteinExistence type="inferred from homology"/>
<dbReference type="InterPro" id="IPR041627">
    <property type="entry name" value="AAA_lid_6"/>
</dbReference>
<name>A0ABZ2CI55_9BACI</name>
<evidence type="ECO:0000256" key="1">
    <source>
        <dbReference type="ARBA" id="ARBA00010378"/>
    </source>
</evidence>
<dbReference type="InterPro" id="IPR003959">
    <property type="entry name" value="ATPase_AAA_core"/>
</dbReference>
<feature type="domain" description="AAA+ ATPase" evidence="4">
    <location>
        <begin position="556"/>
        <end position="694"/>
    </location>
</feature>
<dbReference type="CDD" id="cd00009">
    <property type="entry name" value="AAA"/>
    <property type="match status" value="1"/>
</dbReference>
<dbReference type="Pfam" id="PF17866">
    <property type="entry name" value="AAA_lid_6"/>
    <property type="match status" value="2"/>
</dbReference>
<accession>A0ABZ2CI55</accession>
<dbReference type="RefSeq" id="WP_338452343.1">
    <property type="nucleotide sequence ID" value="NZ_CP137640.1"/>
</dbReference>
<comment type="similarity">
    <text evidence="1">Belongs to the CbxX/CfxQ family.</text>
</comment>
<reference evidence="5 6" key="1">
    <citation type="submission" date="2023-10" db="EMBL/GenBank/DDBJ databases">
        <title>Niallia locisalis sp.nov. isolated from a salt pond sample.</title>
        <authorList>
            <person name="Li X.-J."/>
            <person name="Dong L."/>
        </authorList>
    </citation>
    <scope>NUCLEOTIDE SEQUENCE [LARGE SCALE GENOMIC DNA]</scope>
    <source>
        <strain evidence="5 6">DSM 29761</strain>
    </source>
</reference>
<dbReference type="InterPro" id="IPR027417">
    <property type="entry name" value="P-loop_NTPase"/>
</dbReference>
<evidence type="ECO:0000256" key="2">
    <source>
        <dbReference type="ARBA" id="ARBA00022741"/>
    </source>
</evidence>
<keyword evidence="6" id="KW-1185">Reference proteome</keyword>
<dbReference type="Gene3D" id="1.10.8.60">
    <property type="match status" value="2"/>
</dbReference>
<keyword evidence="2" id="KW-0547">Nucleotide-binding</keyword>
<dbReference type="Pfam" id="PF00004">
    <property type="entry name" value="AAA"/>
    <property type="match status" value="2"/>
</dbReference>